<dbReference type="SMART" id="SM00710">
    <property type="entry name" value="PbH1"/>
    <property type="match status" value="7"/>
</dbReference>
<dbReference type="InterPro" id="IPR026444">
    <property type="entry name" value="Secre_tail"/>
</dbReference>
<dbReference type="InterPro" id="IPR006626">
    <property type="entry name" value="PbH1"/>
</dbReference>
<sequence>MALLVTAGSAFGQAGCGCDYLIDKAGVYNNSKLGIKPGQTVCVKAGRYDYLRFNGFVGTASQPIRFVNCGGQVQVGVDAYYSGIQFNTSRYFVLSGSGDPATPYGFKLDRSNQSASGVSIGGLSSDCEVEQVEVAYAGFAGFMVKTDPSCDSATWRSNFEMRNVRLHDNYIHDTGGEGMYLGHSYYTGVTVTCDGTQKTVYPHLIYGLHVYNNRIERTAAEGLQYGCAPDAQVHHNTLAYTGISPFANYQNNGLQIGGGGGGDCYSNQIAHVAGIGLIIIGHLGDNRIYNNVIYDTSMDGIFCDDRAGSLANTNMLFANNTIHHTGRDGIRLYNQNNTNVLINNAVTRFNAKGDQGGRAFTFMQGATATLSTNVTAATINAAYYVNDSTNFRPAAGSPLIRAGTNISNWGITTDLPGENRADGSNYDVGAYKYIPIASARRSALSVTNSPAELLVFPSPTSTTITCKLSSELVISHLSVYSQQGVRVANIRTHQPVNSLTYSADQLPTGVYTVVVRDTNHQVYYGRFVRM</sequence>
<dbReference type="InterPro" id="IPR059226">
    <property type="entry name" value="Choice_anch_Q_dom"/>
</dbReference>
<dbReference type="NCBIfam" id="TIGR04183">
    <property type="entry name" value="Por_Secre_tail"/>
    <property type="match status" value="1"/>
</dbReference>
<organism evidence="2 3">
    <name type="scientific">Spirosoma rhododendri</name>
    <dbReference type="NCBI Taxonomy" id="2728024"/>
    <lineage>
        <taxon>Bacteria</taxon>
        <taxon>Pseudomonadati</taxon>
        <taxon>Bacteroidota</taxon>
        <taxon>Cytophagia</taxon>
        <taxon>Cytophagales</taxon>
        <taxon>Cytophagaceae</taxon>
        <taxon>Spirosoma</taxon>
    </lineage>
</organism>
<dbReference type="KEGG" id="srho:HH216_00290"/>
<keyword evidence="3" id="KW-1185">Reference proteome</keyword>
<dbReference type="InterPro" id="IPR039448">
    <property type="entry name" value="Beta_helix"/>
</dbReference>
<evidence type="ECO:0000259" key="1">
    <source>
        <dbReference type="Pfam" id="PF13229"/>
    </source>
</evidence>
<evidence type="ECO:0000313" key="2">
    <source>
        <dbReference type="EMBL" id="QJD77027.1"/>
    </source>
</evidence>
<dbReference type="RefSeq" id="WP_169548971.1">
    <property type="nucleotide sequence ID" value="NZ_CP051677.1"/>
</dbReference>
<dbReference type="Gene3D" id="2.160.20.10">
    <property type="entry name" value="Single-stranded right-handed beta-helix, Pectin lyase-like"/>
    <property type="match status" value="1"/>
</dbReference>
<evidence type="ECO:0000313" key="3">
    <source>
        <dbReference type="Proteomes" id="UP000501128"/>
    </source>
</evidence>
<dbReference type="InterPro" id="IPR011050">
    <property type="entry name" value="Pectin_lyase_fold/virulence"/>
</dbReference>
<dbReference type="SUPFAM" id="SSF51126">
    <property type="entry name" value="Pectin lyase-like"/>
    <property type="match status" value="1"/>
</dbReference>
<name>A0A7L5DLS2_9BACT</name>
<accession>A0A7L5DLS2</accession>
<dbReference type="NCBIfam" id="NF041518">
    <property type="entry name" value="choice_anch_Q"/>
    <property type="match status" value="1"/>
</dbReference>
<protein>
    <submittedName>
        <fullName evidence="2">T9SS type A sorting domain-containing protein</fullName>
    </submittedName>
</protein>
<proteinExistence type="predicted"/>
<feature type="domain" description="Right handed beta helix" evidence="1">
    <location>
        <begin position="246"/>
        <end position="350"/>
    </location>
</feature>
<dbReference type="Pfam" id="PF13229">
    <property type="entry name" value="Beta_helix"/>
    <property type="match status" value="1"/>
</dbReference>
<reference evidence="2 3" key="1">
    <citation type="submission" date="2020-04" db="EMBL/GenBank/DDBJ databases">
        <title>Genome sequencing of novel species.</title>
        <authorList>
            <person name="Heo J."/>
            <person name="Kim S.-J."/>
            <person name="Kim J.-S."/>
            <person name="Hong S.-B."/>
            <person name="Kwon S.-W."/>
        </authorList>
    </citation>
    <scope>NUCLEOTIDE SEQUENCE [LARGE SCALE GENOMIC DNA]</scope>
    <source>
        <strain evidence="2 3">CJU-R4</strain>
    </source>
</reference>
<gene>
    <name evidence="2" type="ORF">HH216_00290</name>
</gene>
<dbReference type="Proteomes" id="UP000501128">
    <property type="component" value="Chromosome"/>
</dbReference>
<dbReference type="InterPro" id="IPR012334">
    <property type="entry name" value="Pectin_lyas_fold"/>
</dbReference>
<dbReference type="EMBL" id="CP051677">
    <property type="protein sequence ID" value="QJD77027.1"/>
    <property type="molecule type" value="Genomic_DNA"/>
</dbReference>
<dbReference type="AlphaFoldDB" id="A0A7L5DLS2"/>